<accession>A0A0D0B697</accession>
<keyword evidence="2" id="KW-1185">Reference proteome</keyword>
<evidence type="ECO:0000313" key="2">
    <source>
        <dbReference type="Proteomes" id="UP000054485"/>
    </source>
</evidence>
<proteinExistence type="predicted"/>
<dbReference type="InParanoid" id="A0A0D0B697"/>
<gene>
    <name evidence="1" type="ORF">CY34DRAFT_172125</name>
</gene>
<reference evidence="2" key="2">
    <citation type="submission" date="2015-01" db="EMBL/GenBank/DDBJ databases">
        <title>Evolutionary Origins and Diversification of the Mycorrhizal Mutualists.</title>
        <authorList>
            <consortium name="DOE Joint Genome Institute"/>
            <consortium name="Mycorrhizal Genomics Consortium"/>
            <person name="Kohler A."/>
            <person name="Kuo A."/>
            <person name="Nagy L.G."/>
            <person name="Floudas D."/>
            <person name="Copeland A."/>
            <person name="Barry K.W."/>
            <person name="Cichocki N."/>
            <person name="Veneault-Fourrey C."/>
            <person name="LaButti K."/>
            <person name="Lindquist E.A."/>
            <person name="Lipzen A."/>
            <person name="Lundell T."/>
            <person name="Morin E."/>
            <person name="Murat C."/>
            <person name="Riley R."/>
            <person name="Ohm R."/>
            <person name="Sun H."/>
            <person name="Tunlid A."/>
            <person name="Henrissat B."/>
            <person name="Grigoriev I.V."/>
            <person name="Hibbett D.S."/>
            <person name="Martin F."/>
        </authorList>
    </citation>
    <scope>NUCLEOTIDE SEQUENCE [LARGE SCALE GENOMIC DNA]</scope>
    <source>
        <strain evidence="2">UH-Slu-Lm8-n1</strain>
    </source>
</reference>
<sequence>MFSIQMRLTLRMPRPSPSSISRATLWKMGICPGMLVDLWEELLVLYIKEYFILMEASGYLVGSSSGVAIRLGHDEIMRYLWKEIYQIGKTKFEEIQVNPRRVHSLLLIIPILASILHYG</sequence>
<reference evidence="1 2" key="1">
    <citation type="submission" date="2014-04" db="EMBL/GenBank/DDBJ databases">
        <authorList>
            <consortium name="DOE Joint Genome Institute"/>
            <person name="Kuo A."/>
            <person name="Ruytinx J."/>
            <person name="Rineau F."/>
            <person name="Colpaert J."/>
            <person name="Kohler A."/>
            <person name="Nagy L.G."/>
            <person name="Floudas D."/>
            <person name="Copeland A."/>
            <person name="Barry K.W."/>
            <person name="Cichocki N."/>
            <person name="Veneault-Fourrey C."/>
            <person name="LaButti K."/>
            <person name="Lindquist E.A."/>
            <person name="Lipzen A."/>
            <person name="Lundell T."/>
            <person name="Morin E."/>
            <person name="Murat C."/>
            <person name="Sun H."/>
            <person name="Tunlid A."/>
            <person name="Henrissat B."/>
            <person name="Grigoriev I.V."/>
            <person name="Hibbett D.S."/>
            <person name="Martin F."/>
            <person name="Nordberg H.P."/>
            <person name="Cantor M.N."/>
            <person name="Hua S.X."/>
        </authorList>
    </citation>
    <scope>NUCLEOTIDE SEQUENCE [LARGE SCALE GENOMIC DNA]</scope>
    <source>
        <strain evidence="1 2">UH-Slu-Lm8-n1</strain>
    </source>
</reference>
<name>A0A0D0B697_9AGAM</name>
<evidence type="ECO:0000313" key="1">
    <source>
        <dbReference type="EMBL" id="KIK41977.1"/>
    </source>
</evidence>
<organism evidence="1 2">
    <name type="scientific">Suillus luteus UH-Slu-Lm8-n1</name>
    <dbReference type="NCBI Taxonomy" id="930992"/>
    <lineage>
        <taxon>Eukaryota</taxon>
        <taxon>Fungi</taxon>
        <taxon>Dikarya</taxon>
        <taxon>Basidiomycota</taxon>
        <taxon>Agaricomycotina</taxon>
        <taxon>Agaricomycetes</taxon>
        <taxon>Agaricomycetidae</taxon>
        <taxon>Boletales</taxon>
        <taxon>Suillineae</taxon>
        <taxon>Suillaceae</taxon>
        <taxon>Suillus</taxon>
    </lineage>
</organism>
<dbReference type="AlphaFoldDB" id="A0A0D0B697"/>
<dbReference type="EMBL" id="KN835251">
    <property type="protein sequence ID" value="KIK41977.1"/>
    <property type="molecule type" value="Genomic_DNA"/>
</dbReference>
<dbReference type="Proteomes" id="UP000054485">
    <property type="component" value="Unassembled WGS sequence"/>
</dbReference>
<protein>
    <submittedName>
        <fullName evidence="1">Uncharacterized protein</fullName>
    </submittedName>
</protein>
<dbReference type="HOGENOM" id="CLU_2063004_0_0_1"/>